<keyword evidence="2" id="KW-1185">Reference proteome</keyword>
<reference evidence="1" key="1">
    <citation type="submission" date="2022-06" db="EMBL/GenBank/DDBJ databases">
        <authorList>
            <person name="Legras J.-L."/>
            <person name="Devillers H."/>
            <person name="Grondin C."/>
        </authorList>
    </citation>
    <scope>NUCLEOTIDE SEQUENCE</scope>
    <source>
        <strain evidence="1">CLIB 1444</strain>
    </source>
</reference>
<evidence type="ECO:0000313" key="2">
    <source>
        <dbReference type="Proteomes" id="UP001152531"/>
    </source>
</evidence>
<protein>
    <submittedName>
        <fullName evidence="1">Maintenance of telomere capping protein 1</fullName>
    </submittedName>
</protein>
<gene>
    <name evidence="1" type="ORF">CLIB1444_03S11672</name>
</gene>
<proteinExistence type="predicted"/>
<sequence>MSKDDVLDFINSLPDSKSGTPNPEGKEDLMDFLDELEAHDKKPVKFEPKKGKKDKKEKEKKPLDKKEKTEDSTVSNEGGKKEALTEIDVDVKPKEVQNNEEKSANEELEIDPINSITNWWNKEGSNAVSSLWGSITSNASNLSETTYQIASTTTNQLNLRRQEFLKNQETNGEKTFEQITSITNRLNGILSNISETIIGNEDELLNIIIVNDFYLPYLHDLINKDFGKVMGQVEGGIKLQVNDFNHKKVLDNELNLFVGKKNDGEKLCLANLTNSIENFQKAIEFEKNENTEMNEKLKLINKSNVFISILPISIETSDIIDENEISIDQNNKSFQFVIILKDITNNITIKTKTQAFPLIWNSWLTGKETEKFNEFDINPKEWVKDWIKDGLNVSIGIVAQEYVIKRMGF</sequence>
<accession>A0ACA9Y606</accession>
<dbReference type="Proteomes" id="UP001152531">
    <property type="component" value="Unassembled WGS sequence"/>
</dbReference>
<comment type="caution">
    <text evidence="1">The sequence shown here is derived from an EMBL/GenBank/DDBJ whole genome shotgun (WGS) entry which is preliminary data.</text>
</comment>
<evidence type="ECO:0000313" key="1">
    <source>
        <dbReference type="EMBL" id="CAH6720428.1"/>
    </source>
</evidence>
<name>A0ACA9Y606_9ASCO</name>
<organism evidence="1 2">
    <name type="scientific">[Candida] jaroonii</name>
    <dbReference type="NCBI Taxonomy" id="467808"/>
    <lineage>
        <taxon>Eukaryota</taxon>
        <taxon>Fungi</taxon>
        <taxon>Dikarya</taxon>
        <taxon>Ascomycota</taxon>
        <taxon>Saccharomycotina</taxon>
        <taxon>Pichiomycetes</taxon>
        <taxon>Debaryomycetaceae</taxon>
        <taxon>Yamadazyma</taxon>
    </lineage>
</organism>
<dbReference type="EMBL" id="CALSDN010000003">
    <property type="protein sequence ID" value="CAH6720428.1"/>
    <property type="molecule type" value="Genomic_DNA"/>
</dbReference>